<dbReference type="PANTHER" id="PTHR46565:SF20">
    <property type="entry name" value="COLD SHOCK DOMAIN-CONTAINING PROTEIN 4"/>
    <property type="match status" value="1"/>
</dbReference>
<dbReference type="Pfam" id="PF00313">
    <property type="entry name" value="CSD"/>
    <property type="match status" value="2"/>
</dbReference>
<dbReference type="InterPro" id="IPR012340">
    <property type="entry name" value="NA-bd_OB-fold"/>
</dbReference>
<dbReference type="PROSITE" id="PS51857">
    <property type="entry name" value="CSD_2"/>
    <property type="match status" value="2"/>
</dbReference>
<comment type="caution">
    <text evidence="2">The sequence shown here is derived from an EMBL/GenBank/DDBJ whole genome shotgun (WGS) entry which is preliminary data.</text>
</comment>
<dbReference type="AlphaFoldDB" id="A0A3D9FB33"/>
<dbReference type="InterPro" id="IPR011129">
    <property type="entry name" value="CSD"/>
</dbReference>
<sequence length="196" mass="21165">MTSEGNAAALEAVPEDIAHDAAGEGASGEALSRASGIVKWFDGTRGYGFLVPDDGDGDILIHFSILRDHGRRTLPEGARLECNFAERDRGRQATEILLIDLEGCEDFSDQNSGDSRHEHDALAEAAGDFEPVTVKWFNRLKGYGFLVREGKGRDVFVHMEVVRSSGLGEIDAGDRLEARIADGGKGPLAVTLQHCE</sequence>
<proteinExistence type="predicted"/>
<dbReference type="Proteomes" id="UP000256310">
    <property type="component" value="Unassembled WGS sequence"/>
</dbReference>
<dbReference type="GO" id="GO:0005829">
    <property type="term" value="C:cytosol"/>
    <property type="evidence" value="ECO:0007669"/>
    <property type="project" value="UniProtKB-ARBA"/>
</dbReference>
<dbReference type="EMBL" id="QRDP01000004">
    <property type="protein sequence ID" value="RED15044.1"/>
    <property type="molecule type" value="Genomic_DNA"/>
</dbReference>
<dbReference type="PANTHER" id="PTHR46565">
    <property type="entry name" value="COLD SHOCK DOMAIN PROTEIN 2"/>
    <property type="match status" value="1"/>
</dbReference>
<dbReference type="Gene3D" id="2.40.50.140">
    <property type="entry name" value="Nucleic acid-binding proteins"/>
    <property type="match status" value="2"/>
</dbReference>
<dbReference type="RefSeq" id="WP_116234616.1">
    <property type="nucleotide sequence ID" value="NZ_QRDP01000004.1"/>
</dbReference>
<dbReference type="GO" id="GO:0003677">
    <property type="term" value="F:DNA binding"/>
    <property type="evidence" value="ECO:0007669"/>
    <property type="project" value="UniProtKB-KW"/>
</dbReference>
<dbReference type="OrthoDB" id="9791685at2"/>
<dbReference type="SMART" id="SM00357">
    <property type="entry name" value="CSP"/>
    <property type="match status" value="2"/>
</dbReference>
<evidence type="ECO:0000259" key="1">
    <source>
        <dbReference type="PROSITE" id="PS51857"/>
    </source>
</evidence>
<organism evidence="2 3">
    <name type="scientific">Parasphingopyxis lamellibrachiae</name>
    <dbReference type="NCBI Taxonomy" id="680125"/>
    <lineage>
        <taxon>Bacteria</taxon>
        <taxon>Pseudomonadati</taxon>
        <taxon>Pseudomonadota</taxon>
        <taxon>Alphaproteobacteria</taxon>
        <taxon>Sphingomonadales</taxon>
        <taxon>Sphingomonadaceae</taxon>
        <taxon>Parasphingopyxis</taxon>
    </lineage>
</organism>
<keyword evidence="2" id="KW-0238">DNA-binding</keyword>
<accession>A0A3D9FB33</accession>
<evidence type="ECO:0000313" key="3">
    <source>
        <dbReference type="Proteomes" id="UP000256310"/>
    </source>
</evidence>
<dbReference type="SUPFAM" id="SSF50249">
    <property type="entry name" value="Nucleic acid-binding proteins"/>
    <property type="match status" value="2"/>
</dbReference>
<dbReference type="CDD" id="cd04458">
    <property type="entry name" value="CSP_CDS"/>
    <property type="match status" value="2"/>
</dbReference>
<protein>
    <submittedName>
        <fullName evidence="2">Putative cold-shock DNA-binding protein</fullName>
    </submittedName>
</protein>
<evidence type="ECO:0000313" key="2">
    <source>
        <dbReference type="EMBL" id="RED15044.1"/>
    </source>
</evidence>
<dbReference type="PRINTS" id="PR00050">
    <property type="entry name" value="COLDSHOCK"/>
</dbReference>
<name>A0A3D9FB33_9SPHN</name>
<dbReference type="InterPro" id="IPR002059">
    <property type="entry name" value="CSP_DNA-bd"/>
</dbReference>
<keyword evidence="3" id="KW-1185">Reference proteome</keyword>
<gene>
    <name evidence="2" type="ORF">DFR46_0029</name>
</gene>
<reference evidence="2 3" key="1">
    <citation type="submission" date="2018-07" db="EMBL/GenBank/DDBJ databases">
        <title>Genomic Encyclopedia of Type Strains, Phase IV (KMG-IV): sequencing the most valuable type-strain genomes for metagenomic binning, comparative biology and taxonomic classification.</title>
        <authorList>
            <person name="Goeker M."/>
        </authorList>
    </citation>
    <scope>NUCLEOTIDE SEQUENCE [LARGE SCALE GENOMIC DNA]</scope>
    <source>
        <strain evidence="2 3">DSM 26725</strain>
    </source>
</reference>
<feature type="domain" description="CSD" evidence="1">
    <location>
        <begin position="33"/>
        <end position="98"/>
    </location>
</feature>
<feature type="domain" description="CSD" evidence="1">
    <location>
        <begin position="129"/>
        <end position="194"/>
    </location>
</feature>